<sequence length="188" mass="21719">MEETIPQHHPLRQLFGTLTERNFTEALGWPDFNVTEYLSNLLVEFVHVDRLHCIQNQQGETVETVVELLFESEVQEDMNSSEREREVHRHIGDFTLFIAGLFPEYLSYLKSGGMIYHKDHLVDYMKTGKRSYSIVAASQQGESNEQPALFQKLSSNFELCVTGLGFVREDLNRMGHPPYQESSNLLLH</sequence>
<evidence type="ECO:0000313" key="2">
    <source>
        <dbReference type="Proteomes" id="UP001250932"/>
    </source>
</evidence>
<evidence type="ECO:0000313" key="1">
    <source>
        <dbReference type="EMBL" id="MDT7042657.1"/>
    </source>
</evidence>
<accession>A0ABU3K8C0</accession>
<reference evidence="1 2" key="1">
    <citation type="journal article" date="2023" name="ISME J.">
        <title>Cultivation and genomic characterization of novel and ubiquitous marine nitrite-oxidizing bacteria from the Nitrospirales.</title>
        <authorList>
            <person name="Mueller A.J."/>
            <person name="Daebeler A."/>
            <person name="Herbold C.W."/>
            <person name="Kirkegaard R.H."/>
            <person name="Daims H."/>
        </authorList>
    </citation>
    <scope>NUCLEOTIDE SEQUENCE [LARGE SCALE GENOMIC DNA]</scope>
    <source>
        <strain evidence="1 2">EB</strain>
    </source>
</reference>
<protein>
    <submittedName>
        <fullName evidence="1">Uncharacterized protein</fullName>
    </submittedName>
</protein>
<dbReference type="RefSeq" id="WP_313833095.1">
    <property type="nucleotide sequence ID" value="NZ_JAQOUE010000001.1"/>
</dbReference>
<dbReference type="Proteomes" id="UP001250932">
    <property type="component" value="Unassembled WGS sequence"/>
</dbReference>
<proteinExistence type="predicted"/>
<dbReference type="EMBL" id="JAQOUE010000001">
    <property type="protein sequence ID" value="MDT7042657.1"/>
    <property type="molecule type" value="Genomic_DNA"/>
</dbReference>
<gene>
    <name evidence="1" type="ORF">PPG34_09865</name>
</gene>
<name>A0ABU3K8C0_9BACT</name>
<keyword evidence="2" id="KW-1185">Reference proteome</keyword>
<organism evidence="1 2">
    <name type="scientific">Candidatus Nitronereus thalassa</name>
    <dbReference type="NCBI Taxonomy" id="3020898"/>
    <lineage>
        <taxon>Bacteria</taxon>
        <taxon>Pseudomonadati</taxon>
        <taxon>Nitrospirota</taxon>
        <taxon>Nitrospiria</taxon>
        <taxon>Nitrospirales</taxon>
        <taxon>Nitrospiraceae</taxon>
        <taxon>Candidatus Nitronereus</taxon>
    </lineage>
</organism>
<comment type="caution">
    <text evidence="1">The sequence shown here is derived from an EMBL/GenBank/DDBJ whole genome shotgun (WGS) entry which is preliminary data.</text>
</comment>